<protein>
    <submittedName>
        <fullName evidence="2">Uncharacterized protein</fullName>
    </submittedName>
</protein>
<keyword evidence="3" id="KW-1185">Reference proteome</keyword>
<organism evidence="2 3">
    <name type="scientific">Fulvitalea axinellae</name>
    <dbReference type="NCBI Taxonomy" id="1182444"/>
    <lineage>
        <taxon>Bacteria</taxon>
        <taxon>Pseudomonadati</taxon>
        <taxon>Bacteroidota</taxon>
        <taxon>Cytophagia</taxon>
        <taxon>Cytophagales</taxon>
        <taxon>Persicobacteraceae</taxon>
        <taxon>Fulvitalea</taxon>
    </lineage>
</organism>
<accession>A0AAU9DFT0</accession>
<sequence>MDFQYERPKRNEYRNRKPQGASGVAVMPPGSVVQALMTRKDFEQIFPTKDDEYGYANDPILEPIGRMLNRYNAVERETEEDVHERFALLYDLKRMVFAWFNKWQHDYTFYYESFSGHHAWLSMFRLMDDIQKEHEKMVTFIIAEKMPLWTPDAKPAGGTADEDVQSLWRALRDGNPFLAIGPNYGGYAHHECKLGFRVSIMSALARLMEGPQGRGLITDVLRKKKWPTILHPIRSGAGDVVTNRLKHTHGAASYALDLKVKSDAPRVDYYAVGDEIKDSRYMRKSTEWTKEMKADTKEEYRPRPVSTRFQAEGFDMTEIKGEGLDPINEWLDVEGPPKLVEETGGRTVSPFFINLAEIFARNLYKEEDLPHGMPVAPPEFYRKNPDLQEWNSQTGHAIGLRVNMIRKEHELAEYKWPEFKSNSYKV</sequence>
<evidence type="ECO:0000256" key="1">
    <source>
        <dbReference type="SAM" id="MobiDB-lite"/>
    </source>
</evidence>
<feature type="compositionally biased region" description="Basic and acidic residues" evidence="1">
    <location>
        <begin position="1"/>
        <end position="15"/>
    </location>
</feature>
<dbReference type="KEGG" id="fax:FUAX_38320"/>
<dbReference type="Proteomes" id="UP001348817">
    <property type="component" value="Plasmid pFA1"/>
</dbReference>
<dbReference type="RefSeq" id="WP_338394900.1">
    <property type="nucleotide sequence ID" value="NZ_AP025315.1"/>
</dbReference>
<feature type="region of interest" description="Disordered" evidence="1">
    <location>
        <begin position="1"/>
        <end position="24"/>
    </location>
</feature>
<proteinExistence type="predicted"/>
<dbReference type="EMBL" id="AP025315">
    <property type="protein sequence ID" value="BDD11400.1"/>
    <property type="molecule type" value="Genomic_DNA"/>
</dbReference>
<dbReference type="AlphaFoldDB" id="A0AAU9DFT0"/>
<geneLocation type="plasmid" evidence="2 3">
    <name>pFA1</name>
</geneLocation>
<name>A0AAU9DFT0_9BACT</name>
<evidence type="ECO:0000313" key="2">
    <source>
        <dbReference type="EMBL" id="BDD11400.1"/>
    </source>
</evidence>
<gene>
    <name evidence="2" type="ORF">FUAX_38320</name>
</gene>
<keyword evidence="2" id="KW-0614">Plasmid</keyword>
<evidence type="ECO:0000313" key="3">
    <source>
        <dbReference type="Proteomes" id="UP001348817"/>
    </source>
</evidence>
<reference evidence="2 3" key="1">
    <citation type="submission" date="2021-12" db="EMBL/GenBank/DDBJ databases">
        <title>Genome sequencing of bacteria with rrn-lacking chromosome and rrn-plasmid.</title>
        <authorList>
            <person name="Anda M."/>
            <person name="Iwasaki W."/>
        </authorList>
    </citation>
    <scope>NUCLEOTIDE SEQUENCE [LARGE SCALE GENOMIC DNA]</scope>
    <source>
        <strain evidence="2 3">DSM 100852</strain>
        <plasmid evidence="2 3">pFA1</plasmid>
    </source>
</reference>